<name>A0AAD7RN75_9TELE</name>
<feature type="region of interest" description="Disordered" evidence="1">
    <location>
        <begin position="61"/>
        <end position="138"/>
    </location>
</feature>
<feature type="compositionally biased region" description="Polar residues" evidence="1">
    <location>
        <begin position="120"/>
        <end position="138"/>
    </location>
</feature>
<protein>
    <submittedName>
        <fullName evidence="2">Uncharacterized protein</fullName>
    </submittedName>
</protein>
<dbReference type="EMBL" id="JAINUG010000212">
    <property type="protein sequence ID" value="KAJ8387391.1"/>
    <property type="molecule type" value="Genomic_DNA"/>
</dbReference>
<evidence type="ECO:0000256" key="1">
    <source>
        <dbReference type="SAM" id="MobiDB-lite"/>
    </source>
</evidence>
<reference evidence="2" key="1">
    <citation type="journal article" date="2023" name="Science">
        <title>Genome structures resolve the early diversification of teleost fishes.</title>
        <authorList>
            <person name="Parey E."/>
            <person name="Louis A."/>
            <person name="Montfort J."/>
            <person name="Bouchez O."/>
            <person name="Roques C."/>
            <person name="Iampietro C."/>
            <person name="Lluch J."/>
            <person name="Castinel A."/>
            <person name="Donnadieu C."/>
            <person name="Desvignes T."/>
            <person name="Floi Bucao C."/>
            <person name="Jouanno E."/>
            <person name="Wen M."/>
            <person name="Mejri S."/>
            <person name="Dirks R."/>
            <person name="Jansen H."/>
            <person name="Henkel C."/>
            <person name="Chen W.J."/>
            <person name="Zahm M."/>
            <person name="Cabau C."/>
            <person name="Klopp C."/>
            <person name="Thompson A.W."/>
            <person name="Robinson-Rechavi M."/>
            <person name="Braasch I."/>
            <person name="Lecointre G."/>
            <person name="Bobe J."/>
            <person name="Postlethwait J.H."/>
            <person name="Berthelot C."/>
            <person name="Roest Crollius H."/>
            <person name="Guiguen Y."/>
        </authorList>
    </citation>
    <scope>NUCLEOTIDE SEQUENCE</scope>
    <source>
        <strain evidence="2">NC1722</strain>
    </source>
</reference>
<feature type="region of interest" description="Disordered" evidence="1">
    <location>
        <begin position="1"/>
        <end position="20"/>
    </location>
</feature>
<evidence type="ECO:0000313" key="3">
    <source>
        <dbReference type="Proteomes" id="UP001221898"/>
    </source>
</evidence>
<proteinExistence type="predicted"/>
<dbReference type="AlphaFoldDB" id="A0AAD7RN75"/>
<accession>A0AAD7RN75</accession>
<dbReference type="Proteomes" id="UP001221898">
    <property type="component" value="Unassembled WGS sequence"/>
</dbReference>
<evidence type="ECO:0000313" key="2">
    <source>
        <dbReference type="EMBL" id="KAJ8387391.1"/>
    </source>
</evidence>
<comment type="caution">
    <text evidence="2">The sequence shown here is derived from an EMBL/GenBank/DDBJ whole genome shotgun (WGS) entry which is preliminary data.</text>
</comment>
<gene>
    <name evidence="2" type="ORF">AAFF_G00157680</name>
</gene>
<keyword evidence="3" id="KW-1185">Reference proteome</keyword>
<organism evidence="2 3">
    <name type="scientific">Aldrovandia affinis</name>
    <dbReference type="NCBI Taxonomy" id="143900"/>
    <lineage>
        <taxon>Eukaryota</taxon>
        <taxon>Metazoa</taxon>
        <taxon>Chordata</taxon>
        <taxon>Craniata</taxon>
        <taxon>Vertebrata</taxon>
        <taxon>Euteleostomi</taxon>
        <taxon>Actinopterygii</taxon>
        <taxon>Neopterygii</taxon>
        <taxon>Teleostei</taxon>
        <taxon>Notacanthiformes</taxon>
        <taxon>Halosauridae</taxon>
        <taxon>Aldrovandia</taxon>
    </lineage>
</organism>
<sequence length="138" mass="14697">MKGLYCKAKHPPPTGESDHQSILRAAGAWPKPPVQHIYKRKPTGDNLLVFTPAFGSDANLNIDADETAGDGRTANRPPVPAPALERRSHPDYRSSAGSFISGFIKAEGPRAPRPALQTHGALQTSPSRRAGPTSPSLD</sequence>